<dbReference type="GO" id="GO:0000160">
    <property type="term" value="P:phosphorelay signal transduction system"/>
    <property type="evidence" value="ECO:0007669"/>
    <property type="project" value="InterPro"/>
</dbReference>
<dbReference type="PROSITE" id="PS50110">
    <property type="entry name" value="RESPONSE_REGULATORY"/>
    <property type="match status" value="1"/>
</dbReference>
<dbReference type="InterPro" id="IPR011006">
    <property type="entry name" value="CheY-like_superfamily"/>
</dbReference>
<keyword evidence="2" id="KW-0597">Phosphoprotein</keyword>
<sequence>MGHRNAIPDKAETEVHAATPHRLLIVDDSRLQRRILASTLVKWGFDVVEAETAEEALEHCKHQVFDLVISDWVMPGMSGIEFCQVFREITQDDYGYFILLTSKTEKSEIVRGLHSGADDFLSKPVNMHELRARISAGERIVRMQRELSKKNRLVNMTLDELTRVYDLVDKDLLEAKKLQQSLVPDRHRAWREGGLSLLLRSAGHVGGDLVGYFSTDDQKLGLYAIDVSGHGISSALMTARLAGYLSAASPDQNVALSRQPDGRYFALPPKDAVATLNKLVLNEMDTEQYFTLMLAFVDLPTGEVTFSQAGHPHPLVQRADGQIEQCGEGGFPVGLMADVRFDEYTTTLAPGDGLILLSDGVTECPDAKGDLLGEDGLYRIMQRLADVQGTALLEALVWELAAFAGTEEFPDDVSGITFEYSGPALAVEVPQE</sequence>
<dbReference type="PANTHER" id="PTHR43156:SF2">
    <property type="entry name" value="STAGE II SPORULATION PROTEIN E"/>
    <property type="match status" value="1"/>
</dbReference>
<evidence type="ECO:0000313" key="5">
    <source>
        <dbReference type="Proteomes" id="UP000468591"/>
    </source>
</evidence>
<accession>A0A6P0CB38</accession>
<dbReference type="Gene3D" id="3.60.40.10">
    <property type="entry name" value="PPM-type phosphatase domain"/>
    <property type="match status" value="1"/>
</dbReference>
<keyword evidence="5" id="KW-1185">Reference proteome</keyword>
<dbReference type="SMART" id="SM00448">
    <property type="entry name" value="REC"/>
    <property type="match status" value="1"/>
</dbReference>
<evidence type="ECO:0000256" key="2">
    <source>
        <dbReference type="PROSITE-ProRule" id="PRU00169"/>
    </source>
</evidence>
<proteinExistence type="predicted"/>
<dbReference type="InterPro" id="IPR001789">
    <property type="entry name" value="Sig_transdc_resp-reg_receiver"/>
</dbReference>
<evidence type="ECO:0000256" key="1">
    <source>
        <dbReference type="ARBA" id="ARBA00022801"/>
    </source>
</evidence>
<dbReference type="SUPFAM" id="SSF81606">
    <property type="entry name" value="PP2C-like"/>
    <property type="match status" value="1"/>
</dbReference>
<evidence type="ECO:0000259" key="3">
    <source>
        <dbReference type="PROSITE" id="PS50110"/>
    </source>
</evidence>
<dbReference type="AlphaFoldDB" id="A0A6P0CB38"/>
<evidence type="ECO:0000313" key="4">
    <source>
        <dbReference type="EMBL" id="NEK21564.1"/>
    </source>
</evidence>
<dbReference type="InterPro" id="IPR036457">
    <property type="entry name" value="PPM-type-like_dom_sf"/>
</dbReference>
<feature type="modified residue" description="4-aspartylphosphate" evidence="2">
    <location>
        <position position="71"/>
    </location>
</feature>
<gene>
    <name evidence="4" type="ORF">GV827_03995</name>
</gene>
<comment type="caution">
    <text evidence="4">The sequence shown here is derived from an EMBL/GenBank/DDBJ whole genome shotgun (WGS) entry which is preliminary data.</text>
</comment>
<feature type="domain" description="Response regulatory" evidence="3">
    <location>
        <begin position="22"/>
        <end position="138"/>
    </location>
</feature>
<dbReference type="Pfam" id="PF00072">
    <property type="entry name" value="Response_reg"/>
    <property type="match status" value="1"/>
</dbReference>
<dbReference type="EMBL" id="JAABNT010000002">
    <property type="protein sequence ID" value="NEK21564.1"/>
    <property type="molecule type" value="Genomic_DNA"/>
</dbReference>
<dbReference type="Pfam" id="PF07228">
    <property type="entry name" value="SpoIIE"/>
    <property type="match status" value="1"/>
</dbReference>
<keyword evidence="1" id="KW-0378">Hydrolase</keyword>
<dbReference type="SMART" id="SM00331">
    <property type="entry name" value="PP2C_SIG"/>
    <property type="match status" value="1"/>
</dbReference>
<dbReference type="SUPFAM" id="SSF52172">
    <property type="entry name" value="CheY-like"/>
    <property type="match status" value="1"/>
</dbReference>
<dbReference type="InterPro" id="IPR052016">
    <property type="entry name" value="Bact_Sigma-Reg"/>
</dbReference>
<dbReference type="PANTHER" id="PTHR43156">
    <property type="entry name" value="STAGE II SPORULATION PROTEIN E-RELATED"/>
    <property type="match status" value="1"/>
</dbReference>
<dbReference type="InterPro" id="IPR001932">
    <property type="entry name" value="PPM-type_phosphatase-like_dom"/>
</dbReference>
<dbReference type="GO" id="GO:0016791">
    <property type="term" value="F:phosphatase activity"/>
    <property type="evidence" value="ECO:0007669"/>
    <property type="project" value="TreeGrafter"/>
</dbReference>
<dbReference type="Proteomes" id="UP000468591">
    <property type="component" value="Unassembled WGS sequence"/>
</dbReference>
<reference evidence="4 5" key="1">
    <citation type="submission" date="2020-01" db="EMBL/GenBank/DDBJ databases">
        <title>Sulfitobacter sediminilitoris sp. nov., isolated from a tidal flat.</title>
        <authorList>
            <person name="Park S."/>
            <person name="Yoon J.-H."/>
        </authorList>
    </citation>
    <scope>NUCLEOTIDE SEQUENCE [LARGE SCALE GENOMIC DNA]</scope>
    <source>
        <strain evidence="4 5">JBTF-M27</strain>
    </source>
</reference>
<dbReference type="Gene3D" id="3.40.50.2300">
    <property type="match status" value="1"/>
</dbReference>
<organism evidence="4 5">
    <name type="scientific">Sulfitobacter sediminilitoris</name>
    <dbReference type="NCBI Taxonomy" id="2698830"/>
    <lineage>
        <taxon>Bacteria</taxon>
        <taxon>Pseudomonadati</taxon>
        <taxon>Pseudomonadota</taxon>
        <taxon>Alphaproteobacteria</taxon>
        <taxon>Rhodobacterales</taxon>
        <taxon>Roseobacteraceae</taxon>
        <taxon>Sulfitobacter</taxon>
    </lineage>
</organism>
<protein>
    <submittedName>
        <fullName evidence="4">SpoIIE family protein phosphatase</fullName>
    </submittedName>
</protein>
<name>A0A6P0CB38_9RHOB</name>